<evidence type="ECO:0000313" key="1">
    <source>
        <dbReference type="EMBL" id="CAD7232452.1"/>
    </source>
</evidence>
<accession>A0A7R8WIM7</accession>
<dbReference type="AlphaFoldDB" id="A0A7R8WIM7"/>
<protein>
    <submittedName>
        <fullName evidence="1">Uncharacterized protein</fullName>
    </submittedName>
</protein>
<sequence length="234" mass="27258">MLTIRSRECKLRALCEWRKKTATIPVVGPFLENLWVILVPTKWQLSYTVDTCAELGCNFQGKTPHYLARTLNRNTPTRRLDPSLGFETLDQTHEVSTRALESYYKRVQSRSESQVEANPKSKRILSRSEFQVEVNPKSERIPSRSESLVRANSKSKRIPSRSEFQVEANLKSKRQGYARVFRWCPCVSASFDDEPMQRYQFHNRQNRNSSLNGIDIRLHRMSYKQDAKMQQPGS</sequence>
<feature type="non-terminal residue" evidence="1">
    <location>
        <position position="1"/>
    </location>
</feature>
<name>A0A7R8WIM7_9CRUS</name>
<dbReference type="EMBL" id="OB664671">
    <property type="protein sequence ID" value="CAD7232452.1"/>
    <property type="molecule type" value="Genomic_DNA"/>
</dbReference>
<proteinExistence type="predicted"/>
<reference evidence="1" key="1">
    <citation type="submission" date="2020-11" db="EMBL/GenBank/DDBJ databases">
        <authorList>
            <person name="Tran Van P."/>
        </authorList>
    </citation>
    <scope>NUCLEOTIDE SEQUENCE</scope>
</reference>
<gene>
    <name evidence="1" type="ORF">CTOB1V02_LOCUS10287</name>
</gene>
<organism evidence="1">
    <name type="scientific">Cyprideis torosa</name>
    <dbReference type="NCBI Taxonomy" id="163714"/>
    <lineage>
        <taxon>Eukaryota</taxon>
        <taxon>Metazoa</taxon>
        <taxon>Ecdysozoa</taxon>
        <taxon>Arthropoda</taxon>
        <taxon>Crustacea</taxon>
        <taxon>Oligostraca</taxon>
        <taxon>Ostracoda</taxon>
        <taxon>Podocopa</taxon>
        <taxon>Podocopida</taxon>
        <taxon>Cytherocopina</taxon>
        <taxon>Cytheroidea</taxon>
        <taxon>Cytherideidae</taxon>
        <taxon>Cyprideis</taxon>
    </lineage>
</organism>